<feature type="region of interest" description="Disordered" evidence="2">
    <location>
        <begin position="50"/>
        <end position="69"/>
    </location>
</feature>
<evidence type="ECO:0000313" key="3">
    <source>
        <dbReference type="EMBL" id="GET87743.1"/>
    </source>
</evidence>
<feature type="compositionally biased region" description="Polar residues" evidence="2">
    <location>
        <begin position="50"/>
        <end position="59"/>
    </location>
</feature>
<feature type="compositionally biased region" description="Polar residues" evidence="2">
    <location>
        <begin position="385"/>
        <end position="394"/>
    </location>
</feature>
<dbReference type="PANTHER" id="PTHR31214">
    <property type="entry name" value="PROTEIN FAM221A-RELATED"/>
    <property type="match status" value="1"/>
</dbReference>
<protein>
    <submittedName>
        <fullName evidence="3">Uncharacterized protein</fullName>
    </submittedName>
</protein>
<comment type="similarity">
    <text evidence="1">Belongs to the FAM221 family.</text>
</comment>
<dbReference type="InterPro" id="IPR026755">
    <property type="entry name" value="Fam221a/b"/>
</dbReference>
<feature type="region of interest" description="Disordered" evidence="2">
    <location>
        <begin position="1"/>
        <end position="45"/>
    </location>
</feature>
<feature type="compositionally biased region" description="Polar residues" evidence="2">
    <location>
        <begin position="1"/>
        <end position="14"/>
    </location>
</feature>
<evidence type="ECO:0000256" key="2">
    <source>
        <dbReference type="SAM" id="MobiDB-lite"/>
    </source>
</evidence>
<sequence length="467" mass="49921">MPPKTTLPSCSTSRAAAPCPQRSSLPIRGDGGGAPPTAAQSSLVRGSLTTATKTASTRDGGTLVPGGASTYGDIVESDMVHDEIRELGTQVKSMIAQHLPRHGTSEEQVMWGVRQFGPSKESRQVLNKENDAARLAWETGVYCIWRCLEKPRLRGANEDFCCRIGYRHVCFCGHPLAAHTTPSCAANSSAAAQGSRGQDTVACGGGSEHGNRPSCGSSTAPVTDVQLSQWKGRCEEVGCSCARYRYIPNTPLEIGEGWLTRRANWKASEWCAKCRCGHGHKAHDPKTMRCKSCGGCSGFTSAFLCVVCDLPWEAHETVWESEGVRVSDGHPVCEAYAPLAGIDWDVREAVLTDVTMGGRIEPSATYLALKQRASAPCALADKTTSETTAPSASRSIACGRPSSTAATKSREGRPSANVLPAITATPAADPILDVEYCRFCATVYKRPEAKFCAQCGQPRPQRAIKLR</sequence>
<reference evidence="3" key="1">
    <citation type="submission" date="2019-11" db="EMBL/GenBank/DDBJ databases">
        <title>Leishmania tarentolae CDS.</title>
        <authorList>
            <person name="Goto Y."/>
            <person name="Yamagishi J."/>
        </authorList>
    </citation>
    <scope>NUCLEOTIDE SEQUENCE [LARGE SCALE GENOMIC DNA]</scope>
    <source>
        <strain evidence="3">Parrot Tar II</strain>
    </source>
</reference>
<dbReference type="Proteomes" id="UP000419144">
    <property type="component" value="Unassembled WGS sequence"/>
</dbReference>
<gene>
    <name evidence="3" type="ORF">LtaPh_1803600</name>
</gene>
<keyword evidence="4" id="KW-1185">Reference proteome</keyword>
<accession>A0A640KDS5</accession>
<comment type="caution">
    <text evidence="3">The sequence shown here is derived from an EMBL/GenBank/DDBJ whole genome shotgun (WGS) entry which is preliminary data.</text>
</comment>
<proteinExistence type="inferred from homology"/>
<organism evidence="3 4">
    <name type="scientific">Leishmania tarentolae</name>
    <name type="common">Sauroleishmania tarentolae</name>
    <dbReference type="NCBI Taxonomy" id="5689"/>
    <lineage>
        <taxon>Eukaryota</taxon>
        <taxon>Discoba</taxon>
        <taxon>Euglenozoa</taxon>
        <taxon>Kinetoplastea</taxon>
        <taxon>Metakinetoplastina</taxon>
        <taxon>Trypanosomatida</taxon>
        <taxon>Trypanosomatidae</taxon>
        <taxon>Leishmaniinae</taxon>
        <taxon>Leishmania</taxon>
        <taxon>lizard Leishmania</taxon>
    </lineage>
</organism>
<evidence type="ECO:0000313" key="4">
    <source>
        <dbReference type="Proteomes" id="UP000419144"/>
    </source>
</evidence>
<dbReference type="OrthoDB" id="196393at2759"/>
<feature type="region of interest" description="Disordered" evidence="2">
    <location>
        <begin position="385"/>
        <end position="415"/>
    </location>
</feature>
<dbReference type="Pfam" id="PF14753">
    <property type="entry name" value="FAM221"/>
    <property type="match status" value="1"/>
</dbReference>
<dbReference type="EMBL" id="BLBS01000023">
    <property type="protein sequence ID" value="GET87743.1"/>
    <property type="molecule type" value="Genomic_DNA"/>
</dbReference>
<dbReference type="AlphaFoldDB" id="A0A640KDS5"/>
<evidence type="ECO:0000256" key="1">
    <source>
        <dbReference type="ARBA" id="ARBA00011026"/>
    </source>
</evidence>
<dbReference type="VEuPathDB" id="TriTrypDB:LtaPh_1803600"/>
<name>A0A640KDS5_LEITA</name>
<dbReference type="PANTHER" id="PTHR31214:SF3">
    <property type="entry name" value="PROTEIN FAM221B"/>
    <property type="match status" value="1"/>
</dbReference>